<dbReference type="GO" id="GO:0003735">
    <property type="term" value="F:structural constituent of ribosome"/>
    <property type="evidence" value="ECO:0007669"/>
    <property type="project" value="InterPro"/>
</dbReference>
<organism evidence="5 6">
    <name type="scientific">Candidatus Zambryskibacteria bacterium RIFCSPLOWO2_02_FULL_39_14</name>
    <dbReference type="NCBI Taxonomy" id="1802769"/>
    <lineage>
        <taxon>Bacteria</taxon>
        <taxon>Candidatus Zambryskiibacteriota</taxon>
    </lineage>
</organism>
<dbReference type="GO" id="GO:0006412">
    <property type="term" value="P:translation"/>
    <property type="evidence" value="ECO:0007669"/>
    <property type="project" value="UniProtKB-UniRule"/>
</dbReference>
<keyword evidence="2 3" id="KW-0687">Ribonucleoprotein</keyword>
<evidence type="ECO:0000256" key="3">
    <source>
        <dbReference type="HAMAP-Rule" id="MF_00385"/>
    </source>
</evidence>
<gene>
    <name evidence="3" type="primary">rpsP</name>
    <name evidence="5" type="ORF">A3I86_00945</name>
</gene>
<sequence length="144" mass="15931">MLKIRLQRVGRVHEPSFRLVLTDSLNSTKSGRFKEILGSYDPRKSKDSLNTERIQYWLSKGASPTATVNNLLVRHRIINASKIDVSAVSKKAPVPEEKPATPATNDSQPTTETQSEKETGSAITPTIEETKEDATIEVIEEKVG</sequence>
<feature type="region of interest" description="Disordered" evidence="4">
    <location>
        <begin position="86"/>
        <end position="144"/>
    </location>
</feature>
<feature type="compositionally biased region" description="Polar residues" evidence="4">
    <location>
        <begin position="102"/>
        <end position="113"/>
    </location>
</feature>
<accession>A0A1G2UH05</accession>
<comment type="similarity">
    <text evidence="3">Belongs to the bacterial ribosomal protein bS16 family.</text>
</comment>
<dbReference type="Pfam" id="PF00886">
    <property type="entry name" value="Ribosomal_S16"/>
    <property type="match status" value="1"/>
</dbReference>
<proteinExistence type="inferred from homology"/>
<dbReference type="InterPro" id="IPR000307">
    <property type="entry name" value="Ribosomal_bS16"/>
</dbReference>
<evidence type="ECO:0000256" key="1">
    <source>
        <dbReference type="ARBA" id="ARBA00022980"/>
    </source>
</evidence>
<dbReference type="Gene3D" id="3.30.1320.10">
    <property type="match status" value="1"/>
</dbReference>
<keyword evidence="1 3" id="KW-0689">Ribosomal protein</keyword>
<feature type="compositionally biased region" description="Basic and acidic residues" evidence="4">
    <location>
        <begin position="128"/>
        <end position="144"/>
    </location>
</feature>
<name>A0A1G2UH05_9BACT</name>
<dbReference type="GO" id="GO:0015935">
    <property type="term" value="C:small ribosomal subunit"/>
    <property type="evidence" value="ECO:0007669"/>
    <property type="project" value="TreeGrafter"/>
</dbReference>
<dbReference type="InterPro" id="IPR023803">
    <property type="entry name" value="Ribosomal_bS16_dom_sf"/>
</dbReference>
<comment type="caution">
    <text evidence="5">The sequence shown here is derived from an EMBL/GenBank/DDBJ whole genome shotgun (WGS) entry which is preliminary data.</text>
</comment>
<evidence type="ECO:0000313" key="5">
    <source>
        <dbReference type="EMBL" id="OHB08412.1"/>
    </source>
</evidence>
<dbReference type="HAMAP" id="MF_00385">
    <property type="entry name" value="Ribosomal_bS16"/>
    <property type="match status" value="1"/>
</dbReference>
<reference evidence="5 6" key="1">
    <citation type="journal article" date="2016" name="Nat. Commun.">
        <title>Thousands of microbial genomes shed light on interconnected biogeochemical processes in an aquifer system.</title>
        <authorList>
            <person name="Anantharaman K."/>
            <person name="Brown C.T."/>
            <person name="Hug L.A."/>
            <person name="Sharon I."/>
            <person name="Castelle C.J."/>
            <person name="Probst A.J."/>
            <person name="Thomas B.C."/>
            <person name="Singh A."/>
            <person name="Wilkins M.J."/>
            <person name="Karaoz U."/>
            <person name="Brodie E.L."/>
            <person name="Williams K.H."/>
            <person name="Hubbard S.S."/>
            <person name="Banfield J.F."/>
        </authorList>
    </citation>
    <scope>NUCLEOTIDE SEQUENCE [LARGE SCALE GENOMIC DNA]</scope>
</reference>
<evidence type="ECO:0000256" key="4">
    <source>
        <dbReference type="SAM" id="MobiDB-lite"/>
    </source>
</evidence>
<dbReference type="EMBL" id="MHWM01000026">
    <property type="protein sequence ID" value="OHB08412.1"/>
    <property type="molecule type" value="Genomic_DNA"/>
</dbReference>
<dbReference type="PANTHER" id="PTHR12919">
    <property type="entry name" value="30S RIBOSOMAL PROTEIN S16"/>
    <property type="match status" value="1"/>
</dbReference>
<evidence type="ECO:0000256" key="2">
    <source>
        <dbReference type="ARBA" id="ARBA00023274"/>
    </source>
</evidence>
<dbReference type="GO" id="GO:0005737">
    <property type="term" value="C:cytoplasm"/>
    <property type="evidence" value="ECO:0007669"/>
    <property type="project" value="UniProtKB-ARBA"/>
</dbReference>
<evidence type="ECO:0000313" key="6">
    <source>
        <dbReference type="Proteomes" id="UP000177096"/>
    </source>
</evidence>
<dbReference type="AlphaFoldDB" id="A0A1G2UH05"/>
<dbReference type="PANTHER" id="PTHR12919:SF20">
    <property type="entry name" value="SMALL RIBOSOMAL SUBUNIT PROTEIN BS16M"/>
    <property type="match status" value="1"/>
</dbReference>
<dbReference type="SUPFAM" id="SSF54565">
    <property type="entry name" value="Ribosomal protein S16"/>
    <property type="match status" value="1"/>
</dbReference>
<dbReference type="Proteomes" id="UP000177096">
    <property type="component" value="Unassembled WGS sequence"/>
</dbReference>
<protein>
    <recommendedName>
        <fullName evidence="3">Small ribosomal subunit protein bS16</fullName>
    </recommendedName>
</protein>
<dbReference type="NCBIfam" id="TIGR00002">
    <property type="entry name" value="S16"/>
    <property type="match status" value="1"/>
</dbReference>